<proteinExistence type="predicted"/>
<comment type="caution">
    <text evidence="3">The sequence shown here is derived from an EMBL/GenBank/DDBJ whole genome shotgun (WGS) entry which is preliminary data.</text>
</comment>
<evidence type="ECO:0000256" key="1">
    <source>
        <dbReference type="SAM" id="SignalP"/>
    </source>
</evidence>
<reference evidence="3" key="1">
    <citation type="submission" date="2021-02" db="EMBL/GenBank/DDBJ databases">
        <authorList>
            <person name="Dougan E. K."/>
            <person name="Rhodes N."/>
            <person name="Thang M."/>
            <person name="Chan C."/>
        </authorList>
    </citation>
    <scope>NUCLEOTIDE SEQUENCE</scope>
</reference>
<protein>
    <recommendedName>
        <fullName evidence="2">Prolyl 3,4-dihydroxylase TPA1/OFD1 N-terminal domain-containing protein</fullName>
    </recommendedName>
</protein>
<sequence>MLLVMMLDSPMTFSWLRATFCALMARCLVEGASPTPDSGHWKFDLLGDRGLQKIQKLLAKPELAFLGSWRFNVSFLRDLNARLVNSVAGRSDFALIDGFLDEDVARAVLRDTEVGLERGWSRALGTGPLNATGLDLEAYRKASSPADRCKLLEKEERKLGFQFQFHVLDPRGHATPRAGDFPGHMSVLRGLSSKRWMQVLSLLLTGSGKRPANDDFEPPYFRDFTHGDYALLHNDLGGKGRRVLCLNYWLPTPGWLAEWGGNFLWCGSGGSGQAARTVPVFNQASLFVPTQDSWHAVELVDAEHKDAKEHRFSFTSWLTLLPSKVDQEL</sequence>
<dbReference type="Proteomes" id="UP000626109">
    <property type="component" value="Unassembled WGS sequence"/>
</dbReference>
<organism evidence="3 4">
    <name type="scientific">Polarella glacialis</name>
    <name type="common">Dinoflagellate</name>
    <dbReference type="NCBI Taxonomy" id="89957"/>
    <lineage>
        <taxon>Eukaryota</taxon>
        <taxon>Sar</taxon>
        <taxon>Alveolata</taxon>
        <taxon>Dinophyceae</taxon>
        <taxon>Suessiales</taxon>
        <taxon>Suessiaceae</taxon>
        <taxon>Polarella</taxon>
    </lineage>
</organism>
<evidence type="ECO:0000259" key="2">
    <source>
        <dbReference type="Pfam" id="PF13661"/>
    </source>
</evidence>
<dbReference type="Pfam" id="PF13661">
    <property type="entry name" value="2OG-FeII_Oxy_4"/>
    <property type="match status" value="1"/>
</dbReference>
<name>A0A813IZB8_POLGL</name>
<dbReference type="Gene3D" id="2.60.120.620">
    <property type="entry name" value="q2cbj1_9rhob like domain"/>
    <property type="match status" value="1"/>
</dbReference>
<feature type="chain" id="PRO_5032471771" description="Prolyl 3,4-dihydroxylase TPA1/OFD1 N-terminal domain-containing protein" evidence="1">
    <location>
        <begin position="32"/>
        <end position="329"/>
    </location>
</feature>
<gene>
    <name evidence="3" type="ORF">PGLA2088_LOCUS13178</name>
</gene>
<keyword evidence="1" id="KW-0732">Signal</keyword>
<dbReference type="EMBL" id="CAJNNW010015672">
    <property type="protein sequence ID" value="CAE8657996.1"/>
    <property type="molecule type" value="Genomic_DNA"/>
</dbReference>
<feature type="signal peptide" evidence="1">
    <location>
        <begin position="1"/>
        <end position="31"/>
    </location>
</feature>
<dbReference type="AlphaFoldDB" id="A0A813IZB8"/>
<evidence type="ECO:0000313" key="3">
    <source>
        <dbReference type="EMBL" id="CAE8657996.1"/>
    </source>
</evidence>
<evidence type="ECO:0000313" key="4">
    <source>
        <dbReference type="Proteomes" id="UP000626109"/>
    </source>
</evidence>
<accession>A0A813IZB8</accession>
<feature type="domain" description="Prolyl 3,4-dihydroxylase TPA1/OFD1 N-terminal" evidence="2">
    <location>
        <begin position="223"/>
        <end position="318"/>
    </location>
</feature>
<dbReference type="InterPro" id="IPR039558">
    <property type="entry name" value="TPA1/OFD1_N"/>
</dbReference>